<evidence type="ECO:0000313" key="2">
    <source>
        <dbReference type="Proteomes" id="UP000002222"/>
    </source>
</evidence>
<reference evidence="1 2" key="2">
    <citation type="journal article" date="2010" name="Stand. Genomic Sci.">
        <title>Complete genome sequence of Sulfurospirillum deleyianum type strain (5175).</title>
        <authorList>
            <person name="Sikorski J."/>
            <person name="Lapidus A."/>
            <person name="Copeland A."/>
            <person name="Glavina Del Rio T."/>
            <person name="Nolan M."/>
            <person name="Lucas S."/>
            <person name="Chen F."/>
            <person name="Tice H."/>
            <person name="Cheng J.F."/>
            <person name="Saunders E."/>
            <person name="Bruce D."/>
            <person name="Goodwin L."/>
            <person name="Pitluck S."/>
            <person name="Ovchinnikova G."/>
            <person name="Pati A."/>
            <person name="Ivanova N."/>
            <person name="Mavromatis K."/>
            <person name="Chen A."/>
            <person name="Palaniappan K."/>
            <person name="Chain P."/>
            <person name="Land M."/>
            <person name="Hauser L."/>
            <person name="Chang Y.J."/>
            <person name="Jeffries C.D."/>
            <person name="Brettin T."/>
            <person name="Detter J.C."/>
            <person name="Han C."/>
            <person name="Rohde M."/>
            <person name="Lang E."/>
            <person name="Spring S."/>
            <person name="Goker M."/>
            <person name="Bristow J."/>
            <person name="Eisen J.A."/>
            <person name="Markowitz V."/>
            <person name="Hugenholtz P."/>
            <person name="Kyrpides N.C."/>
            <person name="Klenk H.P."/>
        </authorList>
    </citation>
    <scope>NUCLEOTIDE SEQUENCE [LARGE SCALE GENOMIC DNA]</scope>
    <source>
        <strain evidence="2">ATCC 51133 / DSM 6946 / 5175</strain>
    </source>
</reference>
<name>D1B0R1_SULD5</name>
<reference evidence="2" key="1">
    <citation type="submission" date="2009-11" db="EMBL/GenBank/DDBJ databases">
        <title>The complete genome of Sulfurospirillum deleyianum DSM 6946.</title>
        <authorList>
            <consortium name="US DOE Joint Genome Institute (JGI-PGF)"/>
            <person name="Lucas S."/>
            <person name="Copeland A."/>
            <person name="Lapidus A."/>
            <person name="Glavina del Rio T."/>
            <person name="Dalin E."/>
            <person name="Tice H."/>
            <person name="Bruce D."/>
            <person name="Goodwin L."/>
            <person name="Pitluck S."/>
            <person name="Kyrpides N."/>
            <person name="Mavromatis K."/>
            <person name="Ivanova N."/>
            <person name="Ovchinnikova G."/>
            <person name="Munk A.C."/>
            <person name="Lu M."/>
            <person name="Brettin T."/>
            <person name="Detter J.C."/>
            <person name="Han C."/>
            <person name="Tapia R."/>
            <person name="Larimer F."/>
            <person name="Land M."/>
            <person name="Hauser L."/>
            <person name="Markowitz V."/>
            <person name="Cheng J.F."/>
            <person name="Hugenholtz P."/>
            <person name="Woyke T."/>
            <person name="Wu D."/>
            <person name="Aumann P."/>
            <person name="Schneider S."/>
            <person name="Lang E."/>
            <person name="Spring S."/>
            <person name="Klenk H.P."/>
            <person name="Eisen J.A."/>
        </authorList>
    </citation>
    <scope>NUCLEOTIDE SEQUENCE [LARGE SCALE GENOMIC DNA]</scope>
    <source>
        <strain evidence="2">ATCC 51133 / DSM 6946 / 5175</strain>
    </source>
</reference>
<dbReference type="OrthoDB" id="5358710at2"/>
<dbReference type="STRING" id="525898.Sdel_0017"/>
<evidence type="ECO:0008006" key="3">
    <source>
        <dbReference type="Google" id="ProtNLM"/>
    </source>
</evidence>
<gene>
    <name evidence="1" type="ordered locus">Sdel_0017</name>
</gene>
<dbReference type="RefSeq" id="WP_012855821.1">
    <property type="nucleotide sequence ID" value="NC_013512.1"/>
</dbReference>
<dbReference type="AlphaFoldDB" id="D1B0R1"/>
<evidence type="ECO:0000313" key="1">
    <source>
        <dbReference type="EMBL" id="ACZ11055.1"/>
    </source>
</evidence>
<proteinExistence type="predicted"/>
<organism evidence="1 2">
    <name type="scientific">Sulfurospirillum deleyianum (strain ATCC 51133 / DSM 6946 / 5175)</name>
    <dbReference type="NCBI Taxonomy" id="525898"/>
    <lineage>
        <taxon>Bacteria</taxon>
        <taxon>Pseudomonadati</taxon>
        <taxon>Campylobacterota</taxon>
        <taxon>Epsilonproteobacteria</taxon>
        <taxon>Campylobacterales</taxon>
        <taxon>Sulfurospirillaceae</taxon>
        <taxon>Sulfurospirillum</taxon>
    </lineage>
</organism>
<dbReference type="KEGG" id="sdl:Sdel_0017"/>
<dbReference type="Proteomes" id="UP000002222">
    <property type="component" value="Chromosome"/>
</dbReference>
<accession>D1B0R1</accession>
<dbReference type="eggNOG" id="ENOG5031AEU">
    <property type="taxonomic scope" value="Bacteria"/>
</dbReference>
<dbReference type="HOGENOM" id="CLU_1668486_0_0_7"/>
<keyword evidence="2" id="KW-1185">Reference proteome</keyword>
<dbReference type="EMBL" id="CP001816">
    <property type="protein sequence ID" value="ACZ11055.1"/>
    <property type="molecule type" value="Genomic_DNA"/>
</dbReference>
<protein>
    <recommendedName>
        <fullName evidence="3">Cysteine permease</fullName>
    </recommendedName>
</protein>
<sequence length="158" mass="18531">MQMQILTHNHWLNNYVLNKEFSLKAGISSNAYRYWKNVEAAKFDDARVVFLRKESILPRYKAILKECTDLTGMVQSQAFCKYTGLAPSHLIEKNNSCIYKALDIIDVCDVKFVNLKKFYDDLNLNYNYHIYIEKCKYFGPSPFEKKIQLSHGICVGYY</sequence>